<dbReference type="Proteomes" id="UP000694846">
    <property type="component" value="Unplaced"/>
</dbReference>
<feature type="signal peptide" evidence="2">
    <location>
        <begin position="1"/>
        <end position="19"/>
    </location>
</feature>
<evidence type="ECO:0000256" key="2">
    <source>
        <dbReference type="SAM" id="SignalP"/>
    </source>
</evidence>
<evidence type="ECO:0000313" key="3">
    <source>
        <dbReference type="Proteomes" id="UP000694846"/>
    </source>
</evidence>
<evidence type="ECO:0000256" key="1">
    <source>
        <dbReference type="SAM" id="MobiDB-lite"/>
    </source>
</evidence>
<sequence length="199" mass="22969">MDLPPIICMFVLIIVTANGQINRYINPAWLEMDANSEYYPGGEVISQILQSYGLGDIIGPSRYRSTTVLDRNGYGRSYPRNRIVNNLNNAYYDSDPLAQEYLDRNYDYIDNTIRGSNNRYRSSFLDIPRRTRINTNMVSLPRTTYYLSDRDLPTASYTRSRSVAGDPIMSQELLLRDRDTTRVFPRSTVAPDTNEKRKP</sequence>
<dbReference type="OrthoDB" id="6579809at2759"/>
<dbReference type="GeneID" id="112694548"/>
<dbReference type="RefSeq" id="XP_025425838.1">
    <property type="nucleotide sequence ID" value="XM_025570053.1"/>
</dbReference>
<dbReference type="AlphaFoldDB" id="A0A8B8GRW1"/>
<reference evidence="4" key="1">
    <citation type="submission" date="2025-08" db="UniProtKB">
        <authorList>
            <consortium name="RefSeq"/>
        </authorList>
    </citation>
    <scope>IDENTIFICATION</scope>
    <source>
        <tissue evidence="4">Whole body</tissue>
    </source>
</reference>
<feature type="region of interest" description="Disordered" evidence="1">
    <location>
        <begin position="180"/>
        <end position="199"/>
    </location>
</feature>
<accession>A0A8B8GRW1</accession>
<gene>
    <name evidence="4" type="primary">LOC112694548</name>
</gene>
<keyword evidence="3" id="KW-1185">Reference proteome</keyword>
<evidence type="ECO:0000313" key="4">
    <source>
        <dbReference type="RefSeq" id="XP_025425838.1"/>
    </source>
</evidence>
<keyword evidence="2" id="KW-0732">Signal</keyword>
<feature type="chain" id="PRO_5033981529" evidence="2">
    <location>
        <begin position="20"/>
        <end position="199"/>
    </location>
</feature>
<proteinExistence type="predicted"/>
<protein>
    <submittedName>
        <fullName evidence="4">Uncharacterized protein LOC112694548</fullName>
    </submittedName>
</protein>
<name>A0A8B8GRW1_9HEMI</name>
<organism evidence="3 4">
    <name type="scientific">Sipha flava</name>
    <name type="common">yellow sugarcane aphid</name>
    <dbReference type="NCBI Taxonomy" id="143950"/>
    <lineage>
        <taxon>Eukaryota</taxon>
        <taxon>Metazoa</taxon>
        <taxon>Ecdysozoa</taxon>
        <taxon>Arthropoda</taxon>
        <taxon>Hexapoda</taxon>
        <taxon>Insecta</taxon>
        <taxon>Pterygota</taxon>
        <taxon>Neoptera</taxon>
        <taxon>Paraneoptera</taxon>
        <taxon>Hemiptera</taxon>
        <taxon>Sternorrhyncha</taxon>
        <taxon>Aphidomorpha</taxon>
        <taxon>Aphidoidea</taxon>
        <taxon>Aphididae</taxon>
        <taxon>Sipha</taxon>
    </lineage>
</organism>